<dbReference type="InterPro" id="IPR021400">
    <property type="entry name" value="DUF3039"/>
</dbReference>
<dbReference type="RefSeq" id="WP_308478397.1">
    <property type="nucleotide sequence ID" value="NZ_OY726397.1"/>
</dbReference>
<dbReference type="EMBL" id="OY726397">
    <property type="protein sequence ID" value="CAJ1505572.1"/>
    <property type="molecule type" value="Genomic_DNA"/>
</dbReference>
<name>A0ABN9NJF3_9MYCO</name>
<protein>
    <submittedName>
        <fullName evidence="1">DUF3039 domain-containing protein</fullName>
    </submittedName>
</protein>
<sequence length="334" mass="37340">MHSRRARPTIRVLTEDIPDGWSSPHPRRMLETGDYYALHPLSELPHPIIAKAAEAFGMVAEQDNPVGPIASSTQVRLMEIKIGQWRGGVWRDPETCVHWLVVAGLAKGDHNDHDDFYVRVEADNSGDAPQRWMPTEIDVRLLKRETASRLITEWELLVQVQVLKALRTVHAGGTARFTADHPVPGKGRLATVTITVNPVREPDYEADEIVVDIDPVPEFAGQHLLWQLTIRVLTALNPPHEGWDRYGNTYSNIVEVGGWGARAAELDAYVLRHELVESEPGQHCHYAHRDHIAGSTVEGSSVRALCGAYFVSCRDHTDMPVCPDCERLYSALPK</sequence>
<reference evidence="1 2" key="1">
    <citation type="submission" date="2023-08" db="EMBL/GenBank/DDBJ databases">
        <authorList>
            <person name="Folkvardsen B D."/>
            <person name="Norman A."/>
        </authorList>
    </citation>
    <scope>NUCLEOTIDE SEQUENCE [LARGE SCALE GENOMIC DNA]</scope>
    <source>
        <strain evidence="1 2">Mu0053</strain>
    </source>
</reference>
<gene>
    <name evidence="1" type="ORF">MU0053_002969</name>
</gene>
<keyword evidence="2" id="KW-1185">Reference proteome</keyword>
<accession>A0ABN9NJF3</accession>
<organism evidence="1 2">
    <name type="scientific">[Mycobacterium] burgundiense</name>
    <dbReference type="NCBI Taxonomy" id="3064286"/>
    <lineage>
        <taxon>Bacteria</taxon>
        <taxon>Bacillati</taxon>
        <taxon>Actinomycetota</taxon>
        <taxon>Actinomycetes</taxon>
        <taxon>Mycobacteriales</taxon>
        <taxon>Mycobacteriaceae</taxon>
        <taxon>Mycolicibacterium</taxon>
    </lineage>
</organism>
<dbReference type="Pfam" id="PF11238">
    <property type="entry name" value="DUF3039"/>
    <property type="match status" value="1"/>
</dbReference>
<proteinExistence type="predicted"/>
<evidence type="ECO:0000313" key="1">
    <source>
        <dbReference type="EMBL" id="CAJ1505572.1"/>
    </source>
</evidence>
<evidence type="ECO:0000313" key="2">
    <source>
        <dbReference type="Proteomes" id="UP001190465"/>
    </source>
</evidence>
<dbReference type="Proteomes" id="UP001190465">
    <property type="component" value="Chromosome"/>
</dbReference>